<organism evidence="7 8">
    <name type="scientific">Microlunatus elymi</name>
    <dbReference type="NCBI Taxonomy" id="2596828"/>
    <lineage>
        <taxon>Bacteria</taxon>
        <taxon>Bacillati</taxon>
        <taxon>Actinomycetota</taxon>
        <taxon>Actinomycetes</taxon>
        <taxon>Propionibacteriales</taxon>
        <taxon>Propionibacteriaceae</taxon>
        <taxon>Microlunatus</taxon>
    </lineage>
</organism>
<dbReference type="Gene3D" id="3.40.50.1700">
    <property type="entry name" value="Glycoside hydrolase family 3 C-terminal domain"/>
    <property type="match status" value="1"/>
</dbReference>
<keyword evidence="8" id="KW-1185">Reference proteome</keyword>
<dbReference type="Gene3D" id="3.20.20.300">
    <property type="entry name" value="Glycoside hydrolase, family 3, N-terminal domain"/>
    <property type="match status" value="1"/>
</dbReference>
<accession>A0A516Q337</accession>
<dbReference type="InterPro" id="IPR017853">
    <property type="entry name" value="GH"/>
</dbReference>
<dbReference type="InterPro" id="IPR001764">
    <property type="entry name" value="Glyco_hydro_3_N"/>
</dbReference>
<comment type="catalytic activity">
    <reaction evidence="1">
        <text>Hydrolysis of terminal non-reducing N-acetyl-D-hexosamine residues in N-acetyl-beta-D-hexosaminides.</text>
        <dbReference type="EC" id="3.2.1.52"/>
    </reaction>
</comment>
<dbReference type="InterPro" id="IPR050226">
    <property type="entry name" value="NagZ_Beta-hexosaminidase"/>
</dbReference>
<keyword evidence="4 7" id="KW-0378">Hydrolase</keyword>
<dbReference type="SUPFAM" id="SSF51445">
    <property type="entry name" value="(Trans)glycosidases"/>
    <property type="match status" value="1"/>
</dbReference>
<dbReference type="PANTHER" id="PTHR30480:SF13">
    <property type="entry name" value="BETA-HEXOSAMINIDASE"/>
    <property type="match status" value="1"/>
</dbReference>
<dbReference type="Proteomes" id="UP000319263">
    <property type="component" value="Chromosome"/>
</dbReference>
<sequence length="553" mass="58534">MTDVSQQPVISDLLAGMSLPDKLGQLIFHLVYGSAADQADDRNRALFGVDTPADVVAKYRLGGVIYFAWAGNTENPQQIGRLSNGLQAASEIGLIIGTDQETGRVARMGPPATQFPGAMALAAAHDLDLTREAYQITGRELAAVGVNADFAPVADVNVNQANPVIGVRSFGSEPDVVGEQVVAAIAGLQRDAGMIAAAKHFPGHGDTGTDSHHGLPTITHSMIDWESIDALPFREAVSAGVEMIMTGHLSFPALDPSGDPATLSRPILTGLLREYLGYTGVIITDSLRMQGVRELYDDGEVAVRAIEAGVDVLLEPADPERAVSALTDAVASGRLTEQRIDESVVRVLQLKQRRGILQPAPTVPAKITAEVGSQESHARAAEITARTLTLIRDDDQLFPLKRGSVCLLGADAVAIGRLAAALKDDGLEVSELVTGQRPDRDLINAARRLARAASQTVIVTSSGWRERWQRTLVRSVREIAPQVSMVAITEPYDAGLVTAGGTMLLSYSATPVALDAVADVLLGRRQPTGRLPVAVGENPDHPLFPFGAGIVPN</sequence>
<dbReference type="OrthoDB" id="9805821at2"/>
<evidence type="ECO:0000256" key="4">
    <source>
        <dbReference type="ARBA" id="ARBA00022801"/>
    </source>
</evidence>
<dbReference type="PANTHER" id="PTHR30480">
    <property type="entry name" value="BETA-HEXOSAMINIDASE-RELATED"/>
    <property type="match status" value="1"/>
</dbReference>
<dbReference type="KEGG" id="mik:FOE78_19765"/>
<dbReference type="FunFam" id="3.20.20.300:FF:000014">
    <property type="entry name" value="Beta-hexosaminidase, lipoprotein"/>
    <property type="match status" value="1"/>
</dbReference>
<dbReference type="RefSeq" id="WP_143987797.1">
    <property type="nucleotide sequence ID" value="NZ_CP041692.1"/>
</dbReference>
<dbReference type="InterPro" id="IPR036881">
    <property type="entry name" value="Glyco_hydro_3_C_sf"/>
</dbReference>
<proteinExistence type="inferred from homology"/>
<protein>
    <recommendedName>
        <fullName evidence="3">beta-N-acetylhexosaminidase</fullName>
        <ecNumber evidence="3">3.2.1.52</ecNumber>
    </recommendedName>
</protein>
<dbReference type="GO" id="GO:0005975">
    <property type="term" value="P:carbohydrate metabolic process"/>
    <property type="evidence" value="ECO:0007669"/>
    <property type="project" value="InterPro"/>
</dbReference>
<dbReference type="GO" id="GO:0009254">
    <property type="term" value="P:peptidoglycan turnover"/>
    <property type="evidence" value="ECO:0007669"/>
    <property type="project" value="TreeGrafter"/>
</dbReference>
<evidence type="ECO:0000256" key="5">
    <source>
        <dbReference type="ARBA" id="ARBA00023295"/>
    </source>
</evidence>
<dbReference type="EC" id="3.2.1.52" evidence="3"/>
<evidence type="ECO:0000313" key="8">
    <source>
        <dbReference type="Proteomes" id="UP000319263"/>
    </source>
</evidence>
<keyword evidence="5" id="KW-0326">Glycosidase</keyword>
<gene>
    <name evidence="7" type="ORF">FOE78_19765</name>
</gene>
<evidence type="ECO:0000313" key="7">
    <source>
        <dbReference type="EMBL" id="QDP97843.1"/>
    </source>
</evidence>
<feature type="domain" description="Glycoside hydrolase family 3 N-terminal" evidence="6">
    <location>
        <begin position="50"/>
        <end position="350"/>
    </location>
</feature>
<dbReference type="InterPro" id="IPR036962">
    <property type="entry name" value="Glyco_hydro_3_N_sf"/>
</dbReference>
<reference evidence="7 8" key="1">
    <citation type="submission" date="2019-07" db="EMBL/GenBank/DDBJ databases">
        <title>Microlunatus dokdonensis sp. nov. isolated from the rhizospheric soil of the wild plant Elymus tsukushiensis.</title>
        <authorList>
            <person name="Ghim S.-Y."/>
            <person name="Hwang Y.-J."/>
            <person name="Son J.-S."/>
            <person name="Shin J.-H."/>
        </authorList>
    </citation>
    <scope>NUCLEOTIDE SEQUENCE [LARGE SCALE GENOMIC DNA]</scope>
    <source>
        <strain evidence="7 8">KUDC0627</strain>
    </source>
</reference>
<evidence type="ECO:0000256" key="3">
    <source>
        <dbReference type="ARBA" id="ARBA00012663"/>
    </source>
</evidence>
<evidence type="ECO:0000256" key="1">
    <source>
        <dbReference type="ARBA" id="ARBA00001231"/>
    </source>
</evidence>
<dbReference type="GO" id="GO:0004563">
    <property type="term" value="F:beta-N-acetylhexosaminidase activity"/>
    <property type="evidence" value="ECO:0007669"/>
    <property type="project" value="UniProtKB-EC"/>
</dbReference>
<name>A0A516Q337_9ACTN</name>
<dbReference type="EMBL" id="CP041692">
    <property type="protein sequence ID" value="QDP97843.1"/>
    <property type="molecule type" value="Genomic_DNA"/>
</dbReference>
<dbReference type="SUPFAM" id="SSF52279">
    <property type="entry name" value="Beta-D-glucan exohydrolase, C-terminal domain"/>
    <property type="match status" value="1"/>
</dbReference>
<dbReference type="AlphaFoldDB" id="A0A516Q337"/>
<evidence type="ECO:0000256" key="2">
    <source>
        <dbReference type="ARBA" id="ARBA00005336"/>
    </source>
</evidence>
<evidence type="ECO:0000259" key="6">
    <source>
        <dbReference type="Pfam" id="PF00933"/>
    </source>
</evidence>
<comment type="similarity">
    <text evidence="2">Belongs to the glycosyl hydrolase 3 family.</text>
</comment>
<dbReference type="Pfam" id="PF00933">
    <property type="entry name" value="Glyco_hydro_3"/>
    <property type="match status" value="1"/>
</dbReference>